<dbReference type="AlphaFoldDB" id="A0A1H7VQ42"/>
<dbReference type="STRING" id="43775.SAMN04489760_10497"/>
<protein>
    <submittedName>
        <fullName evidence="1">Uncharacterized protein</fullName>
    </submittedName>
</protein>
<accession>A0A1H7VQ42</accession>
<organism evidence="1 2">
    <name type="scientific">Syntrophus gentianae</name>
    <dbReference type="NCBI Taxonomy" id="43775"/>
    <lineage>
        <taxon>Bacteria</taxon>
        <taxon>Pseudomonadati</taxon>
        <taxon>Thermodesulfobacteriota</taxon>
        <taxon>Syntrophia</taxon>
        <taxon>Syntrophales</taxon>
        <taxon>Syntrophaceae</taxon>
        <taxon>Syntrophus</taxon>
    </lineage>
</organism>
<gene>
    <name evidence="1" type="ORF">SAMN04489760_10497</name>
</gene>
<sequence>MADPAKTNQELLEENASLQERIQELEHSGAERGKAEESLKERIKELNCLYSIADVIEKTDTIEEIFRKTADLMPKSWFYPEHACARITYADQEYKTGNFQETPWEMSANINACGMQAGRVEVRYLEETPQRDEGPFLKEERDLIDAIAERLGKVAERKQYEKERERLISELQKALSEVKLLSGLLPICVSCKKIRNDEGYWEQIELYLMQRSEAEFSHAICPDCAKKLYPELYKEKN</sequence>
<proteinExistence type="predicted"/>
<dbReference type="EMBL" id="FOBS01000004">
    <property type="protein sequence ID" value="SEM10935.1"/>
    <property type="molecule type" value="Genomic_DNA"/>
</dbReference>
<evidence type="ECO:0000313" key="1">
    <source>
        <dbReference type="EMBL" id="SEM10935.1"/>
    </source>
</evidence>
<evidence type="ECO:0000313" key="2">
    <source>
        <dbReference type="Proteomes" id="UP000198744"/>
    </source>
</evidence>
<reference evidence="1 2" key="1">
    <citation type="submission" date="2016-10" db="EMBL/GenBank/DDBJ databases">
        <authorList>
            <person name="de Groot N.N."/>
        </authorList>
    </citation>
    <scope>NUCLEOTIDE SEQUENCE [LARGE SCALE GENOMIC DNA]</scope>
    <source>
        <strain evidence="1 2">DSM 8423</strain>
    </source>
</reference>
<dbReference type="Proteomes" id="UP000198744">
    <property type="component" value="Unassembled WGS sequence"/>
</dbReference>
<keyword evidence="2" id="KW-1185">Reference proteome</keyword>
<name>A0A1H7VQ42_9BACT</name>